<dbReference type="FunFam" id="1.20.1250.20:FF:000254">
    <property type="entry name" value="MAL31p Maltose permease"/>
    <property type="match status" value="1"/>
</dbReference>
<feature type="domain" description="Major facilitator superfamily (MFS) profile" evidence="11">
    <location>
        <begin position="102"/>
        <end position="548"/>
    </location>
</feature>
<name>A0A0D1YE70_9EURO</name>
<dbReference type="Gene3D" id="1.20.1250.20">
    <property type="entry name" value="MFS general substrate transporter like domains"/>
    <property type="match status" value="1"/>
</dbReference>
<evidence type="ECO:0000256" key="2">
    <source>
        <dbReference type="ARBA" id="ARBA00010992"/>
    </source>
</evidence>
<dbReference type="GO" id="GO:0016020">
    <property type="term" value="C:membrane"/>
    <property type="evidence" value="ECO:0007669"/>
    <property type="project" value="UniProtKB-SubCell"/>
</dbReference>
<evidence type="ECO:0000256" key="10">
    <source>
        <dbReference type="SAM" id="Phobius"/>
    </source>
</evidence>
<feature type="transmembrane region" description="Helical" evidence="10">
    <location>
        <begin position="491"/>
        <end position="513"/>
    </location>
</feature>
<evidence type="ECO:0000256" key="4">
    <source>
        <dbReference type="ARBA" id="ARBA00022597"/>
    </source>
</evidence>
<evidence type="ECO:0000256" key="5">
    <source>
        <dbReference type="ARBA" id="ARBA00022692"/>
    </source>
</evidence>
<feature type="transmembrane region" description="Helical" evidence="10">
    <location>
        <begin position="395"/>
        <end position="417"/>
    </location>
</feature>
<dbReference type="NCBIfam" id="TIGR00879">
    <property type="entry name" value="SP"/>
    <property type="match status" value="1"/>
</dbReference>
<dbReference type="GO" id="GO:0005351">
    <property type="term" value="F:carbohydrate:proton symporter activity"/>
    <property type="evidence" value="ECO:0007669"/>
    <property type="project" value="TreeGrafter"/>
</dbReference>
<feature type="transmembrane region" description="Helical" evidence="10">
    <location>
        <begin position="243"/>
        <end position="263"/>
    </location>
</feature>
<evidence type="ECO:0000256" key="6">
    <source>
        <dbReference type="ARBA" id="ARBA00022989"/>
    </source>
</evidence>
<dbReference type="PANTHER" id="PTHR48022">
    <property type="entry name" value="PLASTIDIC GLUCOSE TRANSPORTER 4"/>
    <property type="match status" value="1"/>
</dbReference>
<accession>A0A0D1YE70</accession>
<dbReference type="Pfam" id="PF00083">
    <property type="entry name" value="Sugar_tr"/>
    <property type="match status" value="1"/>
</dbReference>
<evidence type="ECO:0000256" key="3">
    <source>
        <dbReference type="ARBA" id="ARBA00022448"/>
    </source>
</evidence>
<feature type="transmembrane region" description="Helical" evidence="10">
    <location>
        <begin position="95"/>
        <end position="115"/>
    </location>
</feature>
<evidence type="ECO:0000313" key="12">
    <source>
        <dbReference type="EMBL" id="KIW13391.1"/>
    </source>
</evidence>
<evidence type="ECO:0000259" key="11">
    <source>
        <dbReference type="PROSITE" id="PS50850"/>
    </source>
</evidence>
<dbReference type="HOGENOM" id="CLU_001265_11_5_1"/>
<feature type="transmembrane region" description="Helical" evidence="10">
    <location>
        <begin position="182"/>
        <end position="201"/>
    </location>
</feature>
<dbReference type="OrthoDB" id="6612291at2759"/>
<organism evidence="12 13">
    <name type="scientific">Exophiala spinifera</name>
    <dbReference type="NCBI Taxonomy" id="91928"/>
    <lineage>
        <taxon>Eukaryota</taxon>
        <taxon>Fungi</taxon>
        <taxon>Dikarya</taxon>
        <taxon>Ascomycota</taxon>
        <taxon>Pezizomycotina</taxon>
        <taxon>Eurotiomycetes</taxon>
        <taxon>Chaetothyriomycetidae</taxon>
        <taxon>Chaetothyriales</taxon>
        <taxon>Herpotrichiellaceae</taxon>
        <taxon>Exophiala</taxon>
    </lineage>
</organism>
<comment type="subcellular location">
    <subcellularLocation>
        <location evidence="1">Membrane</location>
        <topology evidence="1">Multi-pass membrane protein</topology>
    </subcellularLocation>
</comment>
<dbReference type="PANTHER" id="PTHR48022:SF5">
    <property type="entry name" value="ALPHA-GLUCOSIDES PERMEASE MPH2-RELATED"/>
    <property type="match status" value="1"/>
</dbReference>
<dbReference type="InterPro" id="IPR036259">
    <property type="entry name" value="MFS_trans_sf"/>
</dbReference>
<keyword evidence="13" id="KW-1185">Reference proteome</keyword>
<feature type="compositionally biased region" description="Polar residues" evidence="9">
    <location>
        <begin position="11"/>
        <end position="24"/>
    </location>
</feature>
<feature type="transmembrane region" description="Helical" evidence="10">
    <location>
        <begin position="454"/>
        <end position="479"/>
    </location>
</feature>
<dbReference type="PROSITE" id="PS50850">
    <property type="entry name" value="MFS"/>
    <property type="match status" value="1"/>
</dbReference>
<evidence type="ECO:0000256" key="7">
    <source>
        <dbReference type="ARBA" id="ARBA00023136"/>
    </source>
</evidence>
<keyword evidence="4" id="KW-0762">Sugar transport</keyword>
<keyword evidence="6 10" id="KW-1133">Transmembrane helix</keyword>
<reference evidence="12 13" key="1">
    <citation type="submission" date="2015-01" db="EMBL/GenBank/DDBJ databases">
        <title>The Genome Sequence of Exophiala spinifera CBS89968.</title>
        <authorList>
            <consortium name="The Broad Institute Genomics Platform"/>
            <person name="Cuomo C."/>
            <person name="de Hoog S."/>
            <person name="Gorbushina A."/>
            <person name="Stielow B."/>
            <person name="Teixiera M."/>
            <person name="Abouelleil A."/>
            <person name="Chapman S.B."/>
            <person name="Priest M."/>
            <person name="Young S.K."/>
            <person name="Wortman J."/>
            <person name="Nusbaum C."/>
            <person name="Birren B."/>
        </authorList>
    </citation>
    <scope>NUCLEOTIDE SEQUENCE [LARGE SCALE GENOMIC DNA]</scope>
    <source>
        <strain evidence="12 13">CBS 89968</strain>
    </source>
</reference>
<keyword evidence="3 8" id="KW-0813">Transport</keyword>
<feature type="region of interest" description="Disordered" evidence="9">
    <location>
        <begin position="1"/>
        <end position="34"/>
    </location>
</feature>
<proteinExistence type="inferred from homology"/>
<feature type="transmembrane region" description="Helical" evidence="10">
    <location>
        <begin position="206"/>
        <end position="223"/>
    </location>
</feature>
<dbReference type="EMBL" id="KN847497">
    <property type="protein sequence ID" value="KIW13391.1"/>
    <property type="molecule type" value="Genomic_DNA"/>
</dbReference>
<dbReference type="InterPro" id="IPR050360">
    <property type="entry name" value="MFS_Sugar_Transporters"/>
</dbReference>
<evidence type="ECO:0000256" key="9">
    <source>
        <dbReference type="SAM" id="MobiDB-lite"/>
    </source>
</evidence>
<keyword evidence="7 10" id="KW-0472">Membrane</keyword>
<keyword evidence="5 10" id="KW-0812">Transmembrane</keyword>
<dbReference type="InterPro" id="IPR005828">
    <property type="entry name" value="MFS_sugar_transport-like"/>
</dbReference>
<sequence length="598" mass="66102">MYYAHDEEIGSPSQTCYSQSQNATMKRDSDSVSLSRHSPINHIAEASPKTDGLQQKDGTLRGMSATTPNLKEVTSGAKHAAETERKMAFMEGLRLYPMAVFFSFALSLAVVMEGYDTALLANFYGIPAFAKKYGSLAMVNGVETYQVSAAWQSGLTNGQQCGQIIGLFINGFVSERIGYRKMMLGCLVFVSGTIFITFFAVNVHMLLAGVLLCGLPWGAFQTLTTTYAADVTPVVLRPYLTTYVNLCWVIGSLIGSGVLRGFLDNTTQWAYRIPFGIQWMWPLPIFVVCWFAPESPWWLIRHGKLDQARATLLRLTSNENPDFNVEDSLAMMIHTNELELHQTAGTSFLDCFKGVNLRRTELTVMTWALQQTCGSGMMGWGTYFLLQVGLSSQSAYNLSIGQNAMGFVGTIVSGFLMPHIGRRTLYLVGQIGMLIILLTIGGLGVPGISSSTGWATGALLLVLTFVYDITVGPVCYSLVAELPSTRLRIKTVVLARNVYNILGIAVGTLQPHFMNPTSWNWQGKTAFFLASTCFLGLIWTYFRLPEPKGLTYADLDILFENKVSARNFRRVHIDPYRSGHLVVADTENVEAGHEELHR</sequence>
<dbReference type="Proteomes" id="UP000053328">
    <property type="component" value="Unassembled WGS sequence"/>
</dbReference>
<protein>
    <recommendedName>
        <fullName evidence="11">Major facilitator superfamily (MFS) profile domain-containing protein</fullName>
    </recommendedName>
</protein>
<dbReference type="GeneID" id="27335662"/>
<evidence type="ECO:0000256" key="8">
    <source>
        <dbReference type="RuleBase" id="RU003346"/>
    </source>
</evidence>
<feature type="transmembrane region" description="Helical" evidence="10">
    <location>
        <begin position="525"/>
        <end position="542"/>
    </location>
</feature>
<evidence type="ECO:0000313" key="13">
    <source>
        <dbReference type="Proteomes" id="UP000053328"/>
    </source>
</evidence>
<dbReference type="VEuPathDB" id="FungiDB:PV08_08579"/>
<dbReference type="RefSeq" id="XP_016233607.1">
    <property type="nucleotide sequence ID" value="XM_016382904.1"/>
</dbReference>
<dbReference type="InterPro" id="IPR020846">
    <property type="entry name" value="MFS_dom"/>
</dbReference>
<dbReference type="AlphaFoldDB" id="A0A0D1YE70"/>
<gene>
    <name evidence="12" type="ORF">PV08_08579</name>
</gene>
<dbReference type="InterPro" id="IPR003663">
    <property type="entry name" value="Sugar/inositol_transpt"/>
</dbReference>
<feature type="transmembrane region" description="Helical" evidence="10">
    <location>
        <begin position="424"/>
        <end position="448"/>
    </location>
</feature>
<dbReference type="SUPFAM" id="SSF103473">
    <property type="entry name" value="MFS general substrate transporter"/>
    <property type="match status" value="1"/>
</dbReference>
<evidence type="ECO:0000256" key="1">
    <source>
        <dbReference type="ARBA" id="ARBA00004141"/>
    </source>
</evidence>
<comment type="similarity">
    <text evidence="2 8">Belongs to the major facilitator superfamily. Sugar transporter (TC 2.A.1.1) family.</text>
</comment>